<proteinExistence type="predicted"/>
<accession>A0ACA9P8B9</accession>
<gene>
    <name evidence="1" type="ORF">DHETER_LOCUS11452</name>
</gene>
<sequence length="120" mass="13411">MDINATDLHQKIDSIDTKLVRLLNERARVLLNIGKEKKDSSSSNGDEKVDTIEAFIPGNEKQVFEKTDVSCSFPTTIFKKLKYLNNGPLSSDSLHAIYREIMSASISLQRETSVAYFGSP</sequence>
<organism evidence="1 2">
    <name type="scientific">Dentiscutata heterogama</name>
    <dbReference type="NCBI Taxonomy" id="1316150"/>
    <lineage>
        <taxon>Eukaryota</taxon>
        <taxon>Fungi</taxon>
        <taxon>Fungi incertae sedis</taxon>
        <taxon>Mucoromycota</taxon>
        <taxon>Glomeromycotina</taxon>
        <taxon>Glomeromycetes</taxon>
        <taxon>Diversisporales</taxon>
        <taxon>Gigasporaceae</taxon>
        <taxon>Dentiscutata</taxon>
    </lineage>
</organism>
<name>A0ACA9P8B9_9GLOM</name>
<keyword evidence="2" id="KW-1185">Reference proteome</keyword>
<evidence type="ECO:0000313" key="1">
    <source>
        <dbReference type="EMBL" id="CAG8695023.1"/>
    </source>
</evidence>
<comment type="caution">
    <text evidence="1">The sequence shown here is derived from an EMBL/GenBank/DDBJ whole genome shotgun (WGS) entry which is preliminary data.</text>
</comment>
<protein>
    <submittedName>
        <fullName evidence="1">15821_t:CDS:1</fullName>
    </submittedName>
</protein>
<feature type="non-terminal residue" evidence="1">
    <location>
        <position position="120"/>
    </location>
</feature>
<dbReference type="EMBL" id="CAJVPU010025125">
    <property type="protein sequence ID" value="CAG8695023.1"/>
    <property type="molecule type" value="Genomic_DNA"/>
</dbReference>
<dbReference type="Proteomes" id="UP000789702">
    <property type="component" value="Unassembled WGS sequence"/>
</dbReference>
<reference evidence="1" key="1">
    <citation type="submission" date="2021-06" db="EMBL/GenBank/DDBJ databases">
        <authorList>
            <person name="Kallberg Y."/>
            <person name="Tangrot J."/>
            <person name="Rosling A."/>
        </authorList>
    </citation>
    <scope>NUCLEOTIDE SEQUENCE</scope>
    <source>
        <strain evidence="1">IL203A</strain>
    </source>
</reference>
<evidence type="ECO:0000313" key="2">
    <source>
        <dbReference type="Proteomes" id="UP000789702"/>
    </source>
</evidence>